<reference evidence="1" key="1">
    <citation type="submission" date="2013-11" db="EMBL/GenBank/DDBJ databases">
        <title>The Genome Sequence of Phytophthora parasitica CJ02B3.</title>
        <authorList>
            <consortium name="The Broad Institute Genomics Platform"/>
            <person name="Russ C."/>
            <person name="Tyler B."/>
            <person name="Panabieres F."/>
            <person name="Shan W."/>
            <person name="Tripathy S."/>
            <person name="Grunwald N."/>
            <person name="Machado M."/>
            <person name="Johnson C.S."/>
            <person name="Arredondo F."/>
            <person name="Hong C."/>
            <person name="Coffey M."/>
            <person name="Young S.K."/>
            <person name="Zeng Q."/>
            <person name="Gargeya S."/>
            <person name="Fitzgerald M."/>
            <person name="Abouelleil A."/>
            <person name="Alvarado L."/>
            <person name="Chapman S.B."/>
            <person name="Gainer-Dewar J."/>
            <person name="Goldberg J."/>
            <person name="Griggs A."/>
            <person name="Gujja S."/>
            <person name="Hansen M."/>
            <person name="Howarth C."/>
            <person name="Imamovic A."/>
            <person name="Ireland A."/>
            <person name="Larimer J."/>
            <person name="McCowan C."/>
            <person name="Murphy C."/>
            <person name="Pearson M."/>
            <person name="Poon T.W."/>
            <person name="Priest M."/>
            <person name="Roberts A."/>
            <person name="Saif S."/>
            <person name="Shea T."/>
            <person name="Sykes S."/>
            <person name="Wortman J."/>
            <person name="Nusbaum C."/>
            <person name="Birren B."/>
        </authorList>
    </citation>
    <scope>NUCLEOTIDE SEQUENCE [LARGE SCALE GENOMIC DNA]</scope>
    <source>
        <strain evidence="1">CJ02B3</strain>
    </source>
</reference>
<proteinExistence type="predicted"/>
<accession>W2G7N2</accession>
<name>W2G7N2_PHYNI</name>
<gene>
    <name evidence="1" type="ORF">L915_15705</name>
</gene>
<protein>
    <submittedName>
        <fullName evidence="1">Uncharacterized protein</fullName>
    </submittedName>
</protein>
<dbReference type="EMBL" id="KI688255">
    <property type="protein sequence ID" value="ETK78216.1"/>
    <property type="molecule type" value="Genomic_DNA"/>
</dbReference>
<feature type="non-terminal residue" evidence="1">
    <location>
        <position position="1"/>
    </location>
</feature>
<evidence type="ECO:0000313" key="1">
    <source>
        <dbReference type="EMBL" id="ETK78216.1"/>
    </source>
</evidence>
<dbReference type="Proteomes" id="UP000053236">
    <property type="component" value="Unassembled WGS sequence"/>
</dbReference>
<sequence>RNQCPSVPREVQVSLRPPPAPELELEPEQVTDTVHSELTQAAFEMALVKLFFVRALPFVLVEAQVFREFIALVAPLMTLPSRYTLNEVLLKRVTNEIRSSVVKLINQHTYVSLVTDGWSDTNSSSIINFMVVAPGMPSVFWSS</sequence>
<dbReference type="AlphaFoldDB" id="W2G7N2"/>
<organism evidence="1">
    <name type="scientific">Phytophthora nicotianae</name>
    <name type="common">Potato buckeye rot agent</name>
    <name type="synonym">Phytophthora parasitica</name>
    <dbReference type="NCBI Taxonomy" id="4792"/>
    <lineage>
        <taxon>Eukaryota</taxon>
        <taxon>Sar</taxon>
        <taxon>Stramenopiles</taxon>
        <taxon>Oomycota</taxon>
        <taxon>Peronosporomycetes</taxon>
        <taxon>Peronosporales</taxon>
        <taxon>Peronosporaceae</taxon>
        <taxon>Phytophthora</taxon>
    </lineage>
</organism>